<dbReference type="Proteomes" id="UP001642540">
    <property type="component" value="Unassembled WGS sequence"/>
</dbReference>
<sequence>MSVTNTSGTGTTFRVFPAIRVKPKPLRFSTACYPPSAEFFKDLVQLAKTDDNSPPIRHKTNKLEVLQMSKLAANGIFEYSPNGFVFSVVNAYFMHYNLILRPDDVWFTIMTQFSLYINRNAEKYRKLLIQQEGRKELCIDGSFSCTELPYEAFVEMMLTEIKNNVSDPDFMNWMLPTFSTTTSDDKVALGILLMATMKHYFAYSYDAICGIPYITLEGTVEDWENLYNRLHKLQEYDLQWWMGMLQPILFQFVEAKRGNIDLTFWRQICRYKDNASCMLERQKPSIVSGWITAFSVIDMTGVPLWSESENFVHDKYGGPWPKISPDGITKGVVEVNVRTTQLDGRQSTVTLYAGHMCIESVLSQNALKPCIAWTAILDKTEEEDDDVEYGCGTLPCKRKSPKWKRVLGIGF</sequence>
<comment type="caution">
    <text evidence="1">The sequence shown here is derived from an EMBL/GenBank/DDBJ whole genome shotgun (WGS) entry which is preliminary data.</text>
</comment>
<evidence type="ECO:0000313" key="1">
    <source>
        <dbReference type="EMBL" id="CAL8089657.1"/>
    </source>
</evidence>
<dbReference type="InterPro" id="IPR025533">
    <property type="entry name" value="DUF4419"/>
</dbReference>
<keyword evidence="2" id="KW-1185">Reference proteome</keyword>
<dbReference type="PANTHER" id="PTHR31252:SF11">
    <property type="entry name" value="DUF4419 DOMAIN-CONTAINING PROTEIN"/>
    <property type="match status" value="1"/>
</dbReference>
<accession>A0ABP1Q550</accession>
<dbReference type="PANTHER" id="PTHR31252">
    <property type="entry name" value="DUF4419 DOMAIN-CONTAINING PROTEIN"/>
    <property type="match status" value="1"/>
</dbReference>
<dbReference type="Pfam" id="PF14388">
    <property type="entry name" value="DUF4419"/>
    <property type="match status" value="1"/>
</dbReference>
<name>A0ABP1Q550_9HEXA</name>
<proteinExistence type="predicted"/>
<dbReference type="EMBL" id="CAXLJM020000023">
    <property type="protein sequence ID" value="CAL8089657.1"/>
    <property type="molecule type" value="Genomic_DNA"/>
</dbReference>
<reference evidence="1 2" key="1">
    <citation type="submission" date="2024-08" db="EMBL/GenBank/DDBJ databases">
        <authorList>
            <person name="Cucini C."/>
            <person name="Frati F."/>
        </authorList>
    </citation>
    <scope>NUCLEOTIDE SEQUENCE [LARGE SCALE GENOMIC DNA]</scope>
</reference>
<evidence type="ECO:0000313" key="2">
    <source>
        <dbReference type="Proteomes" id="UP001642540"/>
    </source>
</evidence>
<gene>
    <name evidence="1" type="ORF">ODALV1_LOCUS7439</name>
</gene>
<protein>
    <submittedName>
        <fullName evidence="1">Uncharacterized protein</fullName>
    </submittedName>
</protein>
<organism evidence="1 2">
    <name type="scientific">Orchesella dallaii</name>
    <dbReference type="NCBI Taxonomy" id="48710"/>
    <lineage>
        <taxon>Eukaryota</taxon>
        <taxon>Metazoa</taxon>
        <taxon>Ecdysozoa</taxon>
        <taxon>Arthropoda</taxon>
        <taxon>Hexapoda</taxon>
        <taxon>Collembola</taxon>
        <taxon>Entomobryomorpha</taxon>
        <taxon>Entomobryoidea</taxon>
        <taxon>Orchesellidae</taxon>
        <taxon>Orchesellinae</taxon>
        <taxon>Orchesella</taxon>
    </lineage>
</organism>